<gene>
    <name evidence="1" type="ORF">BQ8794_110172</name>
</gene>
<sequence length="192" mass="21017">MLIDTPVETVVAGSRRRPQHLCFPLGGGRSGIEAVRVLADDLVSMRQPECDAPGRSGVANGDNCPDAIVAYDPVLKWVMRGPSKALIIDSYSVGRETTIIYCVGSTLCPVYWEQPVGSVMGKHLWLSLALACSGILLNPPVAEAKAFKNFQGKQCNRDYRRLCPMIPIGKCDLESMIEQLSLPCKAFVEEHR</sequence>
<protein>
    <submittedName>
        <fullName evidence="1">Uncharacterized protein</fullName>
    </submittedName>
</protein>
<dbReference type="STRING" id="1631249.BQ8794_110172"/>
<keyword evidence="2" id="KW-1185">Reference proteome</keyword>
<reference evidence="2" key="1">
    <citation type="submission" date="2017-01" db="EMBL/GenBank/DDBJ databases">
        <authorList>
            <person name="Brunel B."/>
        </authorList>
    </citation>
    <scope>NUCLEOTIDE SEQUENCE [LARGE SCALE GENOMIC DNA]</scope>
</reference>
<dbReference type="Proteomes" id="UP000188388">
    <property type="component" value="Unassembled WGS sequence"/>
</dbReference>
<dbReference type="AlphaFoldDB" id="A0A1R3V2B0"/>
<name>A0A1R3V2B0_9HYPH</name>
<dbReference type="RefSeq" id="WP_077373092.1">
    <property type="nucleotide sequence ID" value="NZ_FTPD01000003.1"/>
</dbReference>
<organism evidence="1 2">
    <name type="scientific">Mesorhizobium prunaredense</name>
    <dbReference type="NCBI Taxonomy" id="1631249"/>
    <lineage>
        <taxon>Bacteria</taxon>
        <taxon>Pseudomonadati</taxon>
        <taxon>Pseudomonadota</taxon>
        <taxon>Alphaproteobacteria</taxon>
        <taxon>Hyphomicrobiales</taxon>
        <taxon>Phyllobacteriaceae</taxon>
        <taxon>Mesorhizobium</taxon>
    </lineage>
</organism>
<evidence type="ECO:0000313" key="2">
    <source>
        <dbReference type="Proteomes" id="UP000188388"/>
    </source>
</evidence>
<proteinExistence type="predicted"/>
<accession>A0A1R3V2B0</accession>
<evidence type="ECO:0000313" key="1">
    <source>
        <dbReference type="EMBL" id="SIT53366.1"/>
    </source>
</evidence>
<dbReference type="EMBL" id="FTPD01000003">
    <property type="protein sequence ID" value="SIT53366.1"/>
    <property type="molecule type" value="Genomic_DNA"/>
</dbReference>